<evidence type="ECO:0000313" key="8">
    <source>
        <dbReference type="Proteomes" id="UP001237207"/>
    </source>
</evidence>
<keyword evidence="4" id="KW-0964">Secreted</keyword>
<dbReference type="InterPro" id="IPR001492">
    <property type="entry name" value="Flagellin"/>
</dbReference>
<evidence type="ECO:0000259" key="6">
    <source>
        <dbReference type="Pfam" id="PF00700"/>
    </source>
</evidence>
<name>A0AAJ1SY03_9BACI</name>
<dbReference type="InterPro" id="IPR042187">
    <property type="entry name" value="Flagellin_C_sub2"/>
</dbReference>
<comment type="similarity">
    <text evidence="1 4">Belongs to the bacterial flagellin family.</text>
</comment>
<dbReference type="Pfam" id="PF00700">
    <property type="entry name" value="Flagellin_C"/>
    <property type="match status" value="1"/>
</dbReference>
<proteinExistence type="inferred from homology"/>
<dbReference type="Gene3D" id="6.10.10.10">
    <property type="entry name" value="Flagellar export chaperone, C-terminal domain"/>
    <property type="match status" value="1"/>
</dbReference>
<dbReference type="InterPro" id="IPR046358">
    <property type="entry name" value="Flagellin_C"/>
</dbReference>
<dbReference type="AlphaFoldDB" id="A0AAJ1SY03"/>
<dbReference type="Pfam" id="PF00669">
    <property type="entry name" value="Flagellin_N"/>
    <property type="match status" value="1"/>
</dbReference>
<evidence type="ECO:0000256" key="1">
    <source>
        <dbReference type="ARBA" id="ARBA00005709"/>
    </source>
</evidence>
<keyword evidence="7" id="KW-0966">Cell projection</keyword>
<dbReference type="SUPFAM" id="SSF64518">
    <property type="entry name" value="Phase 1 flagellin"/>
    <property type="match status" value="1"/>
</dbReference>
<feature type="domain" description="Flagellin N-terminal" evidence="5">
    <location>
        <begin position="11"/>
        <end position="138"/>
    </location>
</feature>
<keyword evidence="7" id="KW-0969">Cilium</keyword>
<keyword evidence="7" id="KW-0282">Flagellum</keyword>
<dbReference type="EMBL" id="JAUSUC010000012">
    <property type="protein sequence ID" value="MDQ0214909.1"/>
    <property type="molecule type" value="Genomic_DNA"/>
</dbReference>
<reference evidence="7" key="1">
    <citation type="submission" date="2023-07" db="EMBL/GenBank/DDBJ databases">
        <title>Genomic Encyclopedia of Type Strains, Phase IV (KMG-IV): sequencing the most valuable type-strain genomes for metagenomic binning, comparative biology and taxonomic classification.</title>
        <authorList>
            <person name="Goeker M."/>
        </authorList>
    </citation>
    <scope>NUCLEOTIDE SEQUENCE</scope>
    <source>
        <strain evidence="7">DSM 23947</strain>
    </source>
</reference>
<dbReference type="GO" id="GO:0009288">
    <property type="term" value="C:bacterial-type flagellum"/>
    <property type="evidence" value="ECO:0007669"/>
    <property type="project" value="UniProtKB-SubCell"/>
</dbReference>
<organism evidence="7 8">
    <name type="scientific">Oikeobacillus pervagus</name>
    <dbReference type="NCBI Taxonomy" id="1325931"/>
    <lineage>
        <taxon>Bacteria</taxon>
        <taxon>Bacillati</taxon>
        <taxon>Bacillota</taxon>
        <taxon>Bacilli</taxon>
        <taxon>Bacillales</taxon>
        <taxon>Bacillaceae</taxon>
        <taxon>Oikeobacillus</taxon>
    </lineage>
</organism>
<keyword evidence="8" id="KW-1185">Reference proteome</keyword>
<keyword evidence="3 4" id="KW-0975">Bacterial flagellum</keyword>
<dbReference type="PRINTS" id="PR00207">
    <property type="entry name" value="FLAGELLIN"/>
</dbReference>
<gene>
    <name evidence="7" type="ORF">J2S13_001308</name>
</gene>
<evidence type="ECO:0000256" key="4">
    <source>
        <dbReference type="RuleBase" id="RU362073"/>
    </source>
</evidence>
<feature type="domain" description="Flagellin C-terminal" evidence="6">
    <location>
        <begin position="183"/>
        <end position="268"/>
    </location>
</feature>
<evidence type="ECO:0000259" key="5">
    <source>
        <dbReference type="Pfam" id="PF00669"/>
    </source>
</evidence>
<comment type="function">
    <text evidence="4">Flagellin is the subunit protein which polymerizes to form the filaments of bacterial flagella.</text>
</comment>
<protein>
    <recommendedName>
        <fullName evidence="2 4">Flagellin</fullName>
    </recommendedName>
</protein>
<dbReference type="PANTHER" id="PTHR42792">
    <property type="entry name" value="FLAGELLIN"/>
    <property type="match status" value="1"/>
</dbReference>
<dbReference type="Gene3D" id="1.20.1330.10">
    <property type="entry name" value="f41 fragment of flagellin, N-terminal domain"/>
    <property type="match status" value="1"/>
</dbReference>
<evidence type="ECO:0000256" key="2">
    <source>
        <dbReference type="ARBA" id="ARBA00020110"/>
    </source>
</evidence>
<comment type="subcellular location">
    <subcellularLocation>
        <location evidence="4">Secreted</location>
    </subcellularLocation>
    <subcellularLocation>
        <location evidence="4">Bacterial flagellum</location>
    </subcellularLocation>
</comment>
<dbReference type="GO" id="GO:0005198">
    <property type="term" value="F:structural molecule activity"/>
    <property type="evidence" value="ECO:0007669"/>
    <property type="project" value="UniProtKB-UniRule"/>
</dbReference>
<accession>A0AAJ1SY03</accession>
<dbReference type="GO" id="GO:0005576">
    <property type="term" value="C:extracellular region"/>
    <property type="evidence" value="ECO:0007669"/>
    <property type="project" value="UniProtKB-SubCell"/>
</dbReference>
<comment type="caution">
    <text evidence="7">The sequence shown here is derived from an EMBL/GenBank/DDBJ whole genome shotgun (WGS) entry which is preliminary data.</text>
</comment>
<dbReference type="PANTHER" id="PTHR42792:SF2">
    <property type="entry name" value="FLAGELLIN"/>
    <property type="match status" value="1"/>
</dbReference>
<sequence>MKIQNQTMIAYSVNRYQRNDKMIGKSIEKLSSGIKINRANDNASGLAISETMRAQMRGISQAQRNMQDGLSVLQAADEGLSHVNGLLQRARELSVMNASDTLTHEDRQASQIELNQLMEAINDTADKLEFNTKKILGENTPLELMVGSNPGQKITINLMDVSTEALDLQNVSLLTQENAEQLIKKMDKAITTITGHLTKIGSYYEAVEHHIKNAIVFESNLTTSISMLKDTEMAKEMTHYTSLSIRQKGDQLLVAEVNNSVKEILNLLS</sequence>
<dbReference type="Proteomes" id="UP001237207">
    <property type="component" value="Unassembled WGS sequence"/>
</dbReference>
<evidence type="ECO:0000313" key="7">
    <source>
        <dbReference type="EMBL" id="MDQ0214909.1"/>
    </source>
</evidence>
<evidence type="ECO:0000256" key="3">
    <source>
        <dbReference type="ARBA" id="ARBA00023143"/>
    </source>
</evidence>
<dbReference type="InterPro" id="IPR001029">
    <property type="entry name" value="Flagellin_N"/>
</dbReference>